<dbReference type="SUPFAM" id="SSF52317">
    <property type="entry name" value="Class I glutamine amidotransferase-like"/>
    <property type="match status" value="1"/>
</dbReference>
<organism evidence="2 3">
    <name type="scientific">Stygiolobus caldivivus</name>
    <dbReference type="NCBI Taxonomy" id="2824673"/>
    <lineage>
        <taxon>Archaea</taxon>
        <taxon>Thermoproteota</taxon>
        <taxon>Thermoprotei</taxon>
        <taxon>Sulfolobales</taxon>
        <taxon>Sulfolobaceae</taxon>
        <taxon>Stygiolobus</taxon>
    </lineage>
</organism>
<dbReference type="Pfam" id="PF00117">
    <property type="entry name" value="GATase"/>
    <property type="match status" value="1"/>
</dbReference>
<sequence length="209" mass="23690">MYVLGILNHPIEGMGNLAEVLNERGFKVKEKMATELKGNEDFDILVIMGGPMGVYEAEKYPFLYTEMELIRKAMREGKKVLGICLGSQLISASLGGSVKKGIFGPEIGISKVKLLPRLGDKEIEVFQWHGDTFTLPPSSELLAYSEKYFQAFNTGQIMALQFHLEVDSKMVSRWVEEYKGDTSLISEVREKEEVLRKNLESIVNWWLGY</sequence>
<dbReference type="PANTHER" id="PTHR42695:SF5">
    <property type="entry name" value="GLUTAMINE AMIDOTRANSFERASE YLR126C-RELATED"/>
    <property type="match status" value="1"/>
</dbReference>
<evidence type="ECO:0000313" key="2">
    <source>
        <dbReference type="EMBL" id="BCU71619.1"/>
    </source>
</evidence>
<dbReference type="KEGG" id="csty:KN1_29160"/>
<dbReference type="RefSeq" id="WP_221288470.1">
    <property type="nucleotide sequence ID" value="NZ_AP024597.1"/>
</dbReference>
<dbReference type="GO" id="GO:0005829">
    <property type="term" value="C:cytosol"/>
    <property type="evidence" value="ECO:0007669"/>
    <property type="project" value="TreeGrafter"/>
</dbReference>
<dbReference type="EMBL" id="AP024597">
    <property type="protein sequence ID" value="BCU71619.1"/>
    <property type="molecule type" value="Genomic_DNA"/>
</dbReference>
<proteinExistence type="predicted"/>
<dbReference type="PROSITE" id="PS51273">
    <property type="entry name" value="GATASE_TYPE_1"/>
    <property type="match status" value="1"/>
</dbReference>
<dbReference type="Proteomes" id="UP000825123">
    <property type="component" value="Chromosome"/>
</dbReference>
<reference evidence="2 3" key="1">
    <citation type="submission" date="2021-04" db="EMBL/GenBank/DDBJ databases">
        <title>Complete genome sequence of Stygiolobus sp. KN-1.</title>
        <authorList>
            <person name="Nakamura K."/>
            <person name="Sakai H."/>
            <person name="Kurosawa N."/>
        </authorList>
    </citation>
    <scope>NUCLEOTIDE SEQUENCE [LARGE SCALE GENOMIC DNA]</scope>
    <source>
        <strain evidence="2 3">KN-1</strain>
    </source>
</reference>
<evidence type="ECO:0000259" key="1">
    <source>
        <dbReference type="Pfam" id="PF00117"/>
    </source>
</evidence>
<name>A0A8D5UAH3_9CREN</name>
<dbReference type="InterPro" id="IPR044992">
    <property type="entry name" value="ChyE-like"/>
</dbReference>
<keyword evidence="3" id="KW-1185">Reference proteome</keyword>
<dbReference type="InterPro" id="IPR029062">
    <property type="entry name" value="Class_I_gatase-like"/>
</dbReference>
<dbReference type="CDD" id="cd01741">
    <property type="entry name" value="GATase1_1"/>
    <property type="match status" value="1"/>
</dbReference>
<feature type="domain" description="Glutamine amidotransferase" evidence="1">
    <location>
        <begin position="16"/>
        <end position="169"/>
    </location>
</feature>
<dbReference type="AlphaFoldDB" id="A0A8D5UAH3"/>
<dbReference type="GeneID" id="66164630"/>
<accession>A0A8D5UAH3</accession>
<protein>
    <submittedName>
        <fullName evidence="2">GMP synthase</fullName>
    </submittedName>
</protein>
<dbReference type="InterPro" id="IPR017926">
    <property type="entry name" value="GATASE"/>
</dbReference>
<dbReference type="PANTHER" id="PTHR42695">
    <property type="entry name" value="GLUTAMINE AMIDOTRANSFERASE YLR126C-RELATED"/>
    <property type="match status" value="1"/>
</dbReference>
<gene>
    <name evidence="2" type="ORF">KN1_29160</name>
</gene>
<evidence type="ECO:0000313" key="3">
    <source>
        <dbReference type="Proteomes" id="UP000825123"/>
    </source>
</evidence>
<dbReference type="Gene3D" id="3.40.50.880">
    <property type="match status" value="1"/>
</dbReference>